<dbReference type="InterPro" id="IPR036397">
    <property type="entry name" value="RNaseH_sf"/>
</dbReference>
<sequence length="1367" mass="160871">MVLHGSPPWVKMHSSCLDMADPSFESRCKRDLLTAPIHDLYSLQELLNYLPKGRGKGHVPLDNFGALRQVAVCVGIANMSSEPHQNEMDLKVFMKSIQDQFQQLNRRLEDMEDCSRRRSRVSRRSSPQRSLHRDEETDWGENLESDGGCYTERRRYRGEKDNNLGSTKLSLPLFQGKNEPETYLEWERKAEHMFNCHNYSEEKKVRLASFSFIDYANIWWDQFILNRRRYGETPIRTWEEMKVVMRRRFVPSHYHRDLHWKQLQSLTQGIMGVEDYYKEMETAMIRANVEEDREITMIRFIRGLKREIADVVEQQHYMEMDELLHKAIQVERQLKSRSTCKYPKYASSSSSKFNWSNEKGDPRPKEEFDDVFLREPRRSLLLIKEAKEIQRQVEELMQKGFVRKILSSCTVHVILVPKKDGTWRMCVDCRVINKITKVSADEEKVNETRGWPMPTNANEGRSFHGLTSLYGSEKLSGAMLNYPTYDKELYALVSALQTWQHYFWSMEFVIHSDKLSLKFLKSQGKLNKRHGKWLEFDEMFPYVIKYKKGKENIVVDVLSRRYVLLTTLQTKLLGFELLKIMYADDIEFGQLWKTCDRDVKFLGHFWKILRGKLDTKLLFSIVAHPQIDGQAEVVNRTLGTLLRAIIRKNLKDWENCFPYVEFSYNRVVHTSTSFSPFEIVYGFLDVLPFYTNDSLNVDGKKKAEFVQKLHAKVRANIEKKNEHYAGHANKGRTNVVFDPGDWVCVHLRKERFPNQRSSKLHPRGDGPFQVIERINDNVYKIDLPSSYGNVSATFNISDLSLIDADDHQDSRTNPLGEGGNDVNVGPTISKRDHLGDYLQGMEDTMTRNRTKRMEQALEGRGKGHVPLDNFGALRQVAVCVGIANMSSEPHQNEMDLKVFMKSIQDQFQQLNRRLEDMEDCSRRRSRVSRRSSPQRSLHRDEETDWGENLESDGGCYTERRRYRGEKDNNLGSTKLSLPLFQGKNEPETYLEWERKAEHMFNCHNYSEEKKVRLASFSFIDYANIWWDQFILNRRRYGETPIRTWEEMKVVMRRRFVPSHYHRDLHWKQLQSLTQGIMGVEDYYKEMETAMIRANVEEDREITMIRFIRGLKREIADVVEQQHYMEMDELLHKAIQVERQLKSRSTCKYPKYASSSSSKFNWSNEKGDPRPKEEFDDVFLREPRRSLLLIKEAKEIQRQVEELMQKGFVRKILSSCTVHVILVPKKDGTWRMCVDCRVINKITKVSADEEKVNETRGWPMPTNANEGRSFHGLTSLYGSEKLSGAMLNYPTYDKELYALVSALQTWQHYFWSMEFVIHSDKLSLKFLKSQGKLNKRHGKWLEFDEMFPYVIKYKKGKENIVVDVLSRR</sequence>
<keyword evidence="3" id="KW-0540">Nuclease</keyword>
<dbReference type="PROSITE" id="PS50994">
    <property type="entry name" value="INTEGRASE"/>
    <property type="match status" value="1"/>
</dbReference>
<evidence type="ECO:0000256" key="4">
    <source>
        <dbReference type="ARBA" id="ARBA00022759"/>
    </source>
</evidence>
<dbReference type="GO" id="GO:0015074">
    <property type="term" value="P:DNA integration"/>
    <property type="evidence" value="ECO:0007669"/>
    <property type="project" value="InterPro"/>
</dbReference>
<comment type="caution">
    <text evidence="9">The sequence shown here is derived from an EMBL/GenBank/DDBJ whole genome shotgun (WGS) entry which is preliminary data.</text>
</comment>
<name>A0AAN9LQH6_CANGL</name>
<dbReference type="GO" id="GO:0003964">
    <property type="term" value="F:RNA-directed DNA polymerase activity"/>
    <property type="evidence" value="ECO:0007669"/>
    <property type="project" value="UniProtKB-KW"/>
</dbReference>
<dbReference type="Gene3D" id="3.30.420.10">
    <property type="entry name" value="Ribonuclease H-like superfamily/Ribonuclease H"/>
    <property type="match status" value="1"/>
</dbReference>
<feature type="region of interest" description="Disordered" evidence="7">
    <location>
        <begin position="916"/>
        <end position="950"/>
    </location>
</feature>
<protein>
    <recommendedName>
        <fullName evidence="8">Integrase catalytic domain-containing protein</fullName>
    </recommendedName>
</protein>
<keyword evidence="1" id="KW-0808">Transferase</keyword>
<dbReference type="EMBL" id="JAYMYQ010000004">
    <property type="protein sequence ID" value="KAK7338257.1"/>
    <property type="molecule type" value="Genomic_DNA"/>
</dbReference>
<proteinExistence type="predicted"/>
<dbReference type="PANTHER" id="PTHR35046">
    <property type="entry name" value="ZINC KNUCKLE (CCHC-TYPE) FAMILY PROTEIN"/>
    <property type="match status" value="1"/>
</dbReference>
<keyword evidence="5" id="KW-0378">Hydrolase</keyword>
<evidence type="ECO:0000256" key="5">
    <source>
        <dbReference type="ARBA" id="ARBA00022801"/>
    </source>
</evidence>
<evidence type="ECO:0000313" key="10">
    <source>
        <dbReference type="Proteomes" id="UP001367508"/>
    </source>
</evidence>
<feature type="domain" description="Integrase catalytic" evidence="8">
    <location>
        <begin position="526"/>
        <end position="684"/>
    </location>
</feature>
<accession>A0AAN9LQH6</accession>
<evidence type="ECO:0000259" key="8">
    <source>
        <dbReference type="PROSITE" id="PS50994"/>
    </source>
</evidence>
<dbReference type="InterPro" id="IPR005162">
    <property type="entry name" value="Retrotrans_gag_dom"/>
</dbReference>
<keyword evidence="4" id="KW-0255">Endonuclease</keyword>
<dbReference type="Pfam" id="PF17917">
    <property type="entry name" value="RT_RNaseH"/>
    <property type="match status" value="2"/>
</dbReference>
<gene>
    <name evidence="9" type="ORF">VNO77_18861</name>
</gene>
<dbReference type="InterPro" id="IPR056924">
    <property type="entry name" value="SH3_Tf2-1"/>
</dbReference>
<keyword evidence="2" id="KW-0548">Nucleotidyltransferase</keyword>
<evidence type="ECO:0000256" key="6">
    <source>
        <dbReference type="ARBA" id="ARBA00022918"/>
    </source>
</evidence>
<dbReference type="SUPFAM" id="SSF53098">
    <property type="entry name" value="Ribonuclease H-like"/>
    <property type="match status" value="1"/>
</dbReference>
<dbReference type="PANTHER" id="PTHR35046:SF9">
    <property type="entry name" value="RNA-DIRECTED DNA POLYMERASE"/>
    <property type="match status" value="1"/>
</dbReference>
<dbReference type="Pfam" id="PF03732">
    <property type="entry name" value="Retrotrans_gag"/>
    <property type="match status" value="2"/>
</dbReference>
<organism evidence="9 10">
    <name type="scientific">Canavalia gladiata</name>
    <name type="common">Sword bean</name>
    <name type="synonym">Dolichos gladiatus</name>
    <dbReference type="NCBI Taxonomy" id="3824"/>
    <lineage>
        <taxon>Eukaryota</taxon>
        <taxon>Viridiplantae</taxon>
        <taxon>Streptophyta</taxon>
        <taxon>Embryophyta</taxon>
        <taxon>Tracheophyta</taxon>
        <taxon>Spermatophyta</taxon>
        <taxon>Magnoliopsida</taxon>
        <taxon>eudicotyledons</taxon>
        <taxon>Gunneridae</taxon>
        <taxon>Pentapetalae</taxon>
        <taxon>rosids</taxon>
        <taxon>fabids</taxon>
        <taxon>Fabales</taxon>
        <taxon>Fabaceae</taxon>
        <taxon>Papilionoideae</taxon>
        <taxon>50 kb inversion clade</taxon>
        <taxon>NPAAA clade</taxon>
        <taxon>indigoferoid/millettioid clade</taxon>
        <taxon>Phaseoleae</taxon>
        <taxon>Canavalia</taxon>
    </lineage>
</organism>
<evidence type="ECO:0000256" key="7">
    <source>
        <dbReference type="SAM" id="MobiDB-lite"/>
    </source>
</evidence>
<feature type="region of interest" description="Disordered" evidence="7">
    <location>
        <begin position="347"/>
        <end position="366"/>
    </location>
</feature>
<dbReference type="Gene3D" id="3.10.10.10">
    <property type="entry name" value="HIV Type 1 Reverse Transcriptase, subunit A, domain 1"/>
    <property type="match status" value="2"/>
</dbReference>
<dbReference type="InterPro" id="IPR041373">
    <property type="entry name" value="RT_RNaseH"/>
</dbReference>
<keyword evidence="10" id="KW-1185">Reference proteome</keyword>
<dbReference type="GO" id="GO:0004519">
    <property type="term" value="F:endonuclease activity"/>
    <property type="evidence" value="ECO:0007669"/>
    <property type="project" value="UniProtKB-KW"/>
</dbReference>
<dbReference type="GO" id="GO:0003676">
    <property type="term" value="F:nucleic acid binding"/>
    <property type="evidence" value="ECO:0007669"/>
    <property type="project" value="InterPro"/>
</dbReference>
<dbReference type="SUPFAM" id="SSF56672">
    <property type="entry name" value="DNA/RNA polymerases"/>
    <property type="match status" value="2"/>
</dbReference>
<dbReference type="InterPro" id="IPR043502">
    <property type="entry name" value="DNA/RNA_pol_sf"/>
</dbReference>
<dbReference type="InterPro" id="IPR001584">
    <property type="entry name" value="Integrase_cat-core"/>
</dbReference>
<evidence type="ECO:0000256" key="2">
    <source>
        <dbReference type="ARBA" id="ARBA00022695"/>
    </source>
</evidence>
<dbReference type="GO" id="GO:0016787">
    <property type="term" value="F:hydrolase activity"/>
    <property type="evidence" value="ECO:0007669"/>
    <property type="project" value="UniProtKB-KW"/>
</dbReference>
<dbReference type="Pfam" id="PF24626">
    <property type="entry name" value="SH3_Tf2-1"/>
    <property type="match status" value="1"/>
</dbReference>
<evidence type="ECO:0000313" key="9">
    <source>
        <dbReference type="EMBL" id="KAK7338257.1"/>
    </source>
</evidence>
<feature type="region of interest" description="Disordered" evidence="7">
    <location>
        <begin position="115"/>
        <end position="144"/>
    </location>
</feature>
<reference evidence="9 10" key="1">
    <citation type="submission" date="2024-01" db="EMBL/GenBank/DDBJ databases">
        <title>The genomes of 5 underutilized Papilionoideae crops provide insights into root nodulation and disease resistanc.</title>
        <authorList>
            <person name="Jiang F."/>
        </authorList>
    </citation>
    <scope>NUCLEOTIDE SEQUENCE [LARGE SCALE GENOMIC DNA]</scope>
    <source>
        <strain evidence="9">LVBAO_FW01</strain>
        <tissue evidence="9">Leaves</tissue>
    </source>
</reference>
<evidence type="ECO:0000256" key="3">
    <source>
        <dbReference type="ARBA" id="ARBA00022722"/>
    </source>
</evidence>
<dbReference type="Proteomes" id="UP001367508">
    <property type="component" value="Unassembled WGS sequence"/>
</dbReference>
<evidence type="ECO:0000256" key="1">
    <source>
        <dbReference type="ARBA" id="ARBA00022679"/>
    </source>
</evidence>
<dbReference type="CDD" id="cd09274">
    <property type="entry name" value="RNase_HI_RT_Ty3"/>
    <property type="match status" value="2"/>
</dbReference>
<keyword evidence="6" id="KW-0695">RNA-directed DNA polymerase</keyword>
<dbReference type="InterPro" id="IPR012337">
    <property type="entry name" value="RNaseH-like_sf"/>
</dbReference>
<feature type="region of interest" description="Disordered" evidence="7">
    <location>
        <begin position="1153"/>
        <end position="1172"/>
    </location>
</feature>